<feature type="transmembrane region" description="Helical" evidence="1">
    <location>
        <begin position="101"/>
        <end position="122"/>
    </location>
</feature>
<gene>
    <name evidence="2" type="ORF">PCKR_683</name>
    <name evidence="3" type="ORF">PFK_683</name>
</gene>
<protein>
    <submittedName>
        <fullName evidence="2">Uncharacterized protein</fullName>
    </submittedName>
</protein>
<dbReference type="AlphaFoldDB" id="A0A1L5YCN2"/>
<keyword evidence="1" id="KW-0472">Membrane</keyword>
<name>A0A1L5YCN2_9EUKA</name>
<feature type="transmembrane region" description="Helical" evidence="1">
    <location>
        <begin position="68"/>
        <end position="86"/>
    </location>
</feature>
<accession>A0A1L5YCN2</accession>
<sequence>MMFCDGTLATCVVVFARHSQLETLQKELRLQVQPFTKLTPIGMGETDINQIELLSPDLQRRKRQQQMALWLMPFGFVAGITFTYIADINTFSFVGPFGEHLIGGGLGLGSGLMGSFVAAASVSSDNDDSIRIVRNRLQEGSWLLLIETPTGIDIPWSLLQKSRPQALIRLSDT</sequence>
<proteinExistence type="predicted"/>
<keyword evidence="1" id="KW-0812">Transmembrane</keyword>
<evidence type="ECO:0000313" key="2">
    <source>
        <dbReference type="EMBL" id="APP88448.1"/>
    </source>
</evidence>
<organism evidence="2">
    <name type="scientific">Paulinella micropora</name>
    <dbReference type="NCBI Taxonomy" id="1928728"/>
    <lineage>
        <taxon>Eukaryota</taxon>
        <taxon>Sar</taxon>
        <taxon>Rhizaria</taxon>
        <taxon>Cercozoa</taxon>
        <taxon>Imbricatea</taxon>
        <taxon>Silicofilosea</taxon>
        <taxon>Euglyphida</taxon>
        <taxon>Paulinellidae</taxon>
        <taxon>Paulinella</taxon>
    </lineage>
</organism>
<keyword evidence="1" id="KW-1133">Transmembrane helix</keyword>
<geneLocation type="plastid" evidence="2"/>
<reference evidence="2" key="1">
    <citation type="journal article" date="2017" name="Protist">
        <title>Diversity of the Photosynthetic Paulinella Species, with the Description of Paulinella micropora sp. nov. and the Chromatophore Genome Sequence for strain KR01.</title>
        <authorList>
            <person name="Lhee D."/>
            <person name="Yang E.C."/>
            <person name="Kim J.I."/>
            <person name="Nakayama T."/>
            <person name="Zuccarello G."/>
            <person name="Andersen R.A."/>
            <person name="Yoon H.S."/>
        </authorList>
    </citation>
    <scope>NUCLEOTIDE SEQUENCE</scope>
    <source>
        <strain evidence="3">FK01</strain>
        <strain evidence="2">KR01</strain>
    </source>
</reference>
<evidence type="ECO:0000256" key="1">
    <source>
        <dbReference type="SAM" id="Phobius"/>
    </source>
</evidence>
<dbReference type="EMBL" id="KX897545">
    <property type="protein sequence ID" value="APP88448.1"/>
    <property type="molecule type" value="Genomic_DNA"/>
</dbReference>
<evidence type="ECO:0000313" key="3">
    <source>
        <dbReference type="EMBL" id="AQX45215.1"/>
    </source>
</evidence>
<keyword evidence="2" id="KW-0934">Plastid</keyword>
<dbReference type="EMBL" id="KY124271">
    <property type="protein sequence ID" value="AQX45215.1"/>
    <property type="molecule type" value="Genomic_DNA"/>
</dbReference>